<protein>
    <recommendedName>
        <fullName evidence="4">Myb-like domain-containing protein</fullName>
    </recommendedName>
</protein>
<proteinExistence type="predicted"/>
<dbReference type="STRING" id="1160497.A0A1L9VXY4"/>
<name>A0A1L9VXY4_ASPGL</name>
<dbReference type="GeneID" id="34466271"/>
<evidence type="ECO:0000313" key="3">
    <source>
        <dbReference type="Proteomes" id="UP000184300"/>
    </source>
</evidence>
<dbReference type="Proteomes" id="UP000184300">
    <property type="component" value="Unassembled WGS sequence"/>
</dbReference>
<evidence type="ECO:0000313" key="2">
    <source>
        <dbReference type="EMBL" id="OJJ88783.1"/>
    </source>
</evidence>
<sequence length="419" mass="46851">MDNATGQPMEQDQIQYWPESFAVHQQQQKFPSSPLPNDHTLSHPVPKALHLQNSNFSSFGYEESNIYPKSEVVSPMTGSNHSTEDLNLFNTQSSPNSSVTTFDEPCFTPMSSTFGTMNPASWASSSLSSASSTSSSFPSQNYHQASDAATMGTWANIPHYLQPSSQHLPQAIDATWDVAQPTNEDMMMFNGLPWLDFNTDEIPTYFTSPVPEVTDHKAASYPLFTHQHQHVQPQPFQPQLQPQFYTTTPATTTTTTAAPRPTASTPSSTRNAFLIECKRRGLSYKDIKRLGGFKEAESTLRGRFRTLTKTKDQRVRRPQWEERDVQLLCEAVNILSSERGRHTYRRGFKHNSLCRGQGCGCPVHLHTADADAGADSESGVPKVSWKKVAGYIWLHGGSYHFGNATCKKKWCDVHNIELK</sequence>
<dbReference type="RefSeq" id="XP_022405459.1">
    <property type="nucleotide sequence ID" value="XM_022550011.1"/>
</dbReference>
<organism evidence="2 3">
    <name type="scientific">Aspergillus glaucus CBS 516.65</name>
    <dbReference type="NCBI Taxonomy" id="1160497"/>
    <lineage>
        <taxon>Eukaryota</taxon>
        <taxon>Fungi</taxon>
        <taxon>Dikarya</taxon>
        <taxon>Ascomycota</taxon>
        <taxon>Pezizomycotina</taxon>
        <taxon>Eurotiomycetes</taxon>
        <taxon>Eurotiomycetidae</taxon>
        <taxon>Eurotiales</taxon>
        <taxon>Aspergillaceae</taxon>
        <taxon>Aspergillus</taxon>
        <taxon>Aspergillus subgen. Aspergillus</taxon>
    </lineage>
</organism>
<dbReference type="EMBL" id="KV878889">
    <property type="protein sequence ID" value="OJJ88783.1"/>
    <property type="molecule type" value="Genomic_DNA"/>
</dbReference>
<evidence type="ECO:0000256" key="1">
    <source>
        <dbReference type="SAM" id="MobiDB-lite"/>
    </source>
</evidence>
<dbReference type="AlphaFoldDB" id="A0A1L9VXY4"/>
<accession>A0A1L9VXY4</accession>
<dbReference type="VEuPathDB" id="FungiDB:ASPGLDRAFT_79222"/>
<dbReference type="OrthoDB" id="3439209at2759"/>
<feature type="region of interest" description="Disordered" evidence="1">
    <location>
        <begin position="23"/>
        <end position="45"/>
    </location>
</feature>
<keyword evidence="3" id="KW-1185">Reference proteome</keyword>
<reference evidence="3" key="1">
    <citation type="journal article" date="2017" name="Genome Biol.">
        <title>Comparative genomics reveals high biological diversity and specific adaptations in the industrially and medically important fungal genus Aspergillus.</title>
        <authorList>
            <person name="de Vries R.P."/>
            <person name="Riley R."/>
            <person name="Wiebenga A."/>
            <person name="Aguilar-Osorio G."/>
            <person name="Amillis S."/>
            <person name="Uchima C.A."/>
            <person name="Anderluh G."/>
            <person name="Asadollahi M."/>
            <person name="Askin M."/>
            <person name="Barry K."/>
            <person name="Battaglia E."/>
            <person name="Bayram O."/>
            <person name="Benocci T."/>
            <person name="Braus-Stromeyer S.A."/>
            <person name="Caldana C."/>
            <person name="Canovas D."/>
            <person name="Cerqueira G.C."/>
            <person name="Chen F."/>
            <person name="Chen W."/>
            <person name="Choi C."/>
            <person name="Clum A."/>
            <person name="Dos Santos R.A."/>
            <person name="Damasio A.R."/>
            <person name="Diallinas G."/>
            <person name="Emri T."/>
            <person name="Fekete E."/>
            <person name="Flipphi M."/>
            <person name="Freyberg S."/>
            <person name="Gallo A."/>
            <person name="Gournas C."/>
            <person name="Habgood R."/>
            <person name="Hainaut M."/>
            <person name="Harispe M.L."/>
            <person name="Henrissat B."/>
            <person name="Hilden K.S."/>
            <person name="Hope R."/>
            <person name="Hossain A."/>
            <person name="Karabika E."/>
            <person name="Karaffa L."/>
            <person name="Karanyi Z."/>
            <person name="Krasevec N."/>
            <person name="Kuo A."/>
            <person name="Kusch H."/>
            <person name="LaButti K."/>
            <person name="Lagendijk E.L."/>
            <person name="Lapidus A."/>
            <person name="Levasseur A."/>
            <person name="Lindquist E."/>
            <person name="Lipzen A."/>
            <person name="Logrieco A.F."/>
            <person name="MacCabe A."/>
            <person name="Maekelae M.R."/>
            <person name="Malavazi I."/>
            <person name="Melin P."/>
            <person name="Meyer V."/>
            <person name="Mielnichuk N."/>
            <person name="Miskei M."/>
            <person name="Molnar A.P."/>
            <person name="Mule G."/>
            <person name="Ngan C.Y."/>
            <person name="Orejas M."/>
            <person name="Orosz E."/>
            <person name="Ouedraogo J.P."/>
            <person name="Overkamp K.M."/>
            <person name="Park H.-S."/>
            <person name="Perrone G."/>
            <person name="Piumi F."/>
            <person name="Punt P.J."/>
            <person name="Ram A.F."/>
            <person name="Ramon A."/>
            <person name="Rauscher S."/>
            <person name="Record E."/>
            <person name="Riano-Pachon D.M."/>
            <person name="Robert V."/>
            <person name="Roehrig J."/>
            <person name="Ruller R."/>
            <person name="Salamov A."/>
            <person name="Salih N.S."/>
            <person name="Samson R.A."/>
            <person name="Sandor E."/>
            <person name="Sanguinetti M."/>
            <person name="Schuetze T."/>
            <person name="Sepcic K."/>
            <person name="Shelest E."/>
            <person name="Sherlock G."/>
            <person name="Sophianopoulou V."/>
            <person name="Squina F.M."/>
            <person name="Sun H."/>
            <person name="Susca A."/>
            <person name="Todd R.B."/>
            <person name="Tsang A."/>
            <person name="Unkles S.E."/>
            <person name="van de Wiele N."/>
            <person name="van Rossen-Uffink D."/>
            <person name="Oliveira J.V."/>
            <person name="Vesth T.C."/>
            <person name="Visser J."/>
            <person name="Yu J.-H."/>
            <person name="Zhou M."/>
            <person name="Andersen M.R."/>
            <person name="Archer D.B."/>
            <person name="Baker S.E."/>
            <person name="Benoit I."/>
            <person name="Brakhage A.A."/>
            <person name="Braus G.H."/>
            <person name="Fischer R."/>
            <person name="Frisvad J.C."/>
            <person name="Goldman G.H."/>
            <person name="Houbraken J."/>
            <person name="Oakley B."/>
            <person name="Pocsi I."/>
            <person name="Scazzocchio C."/>
            <person name="Seiboth B."/>
            <person name="vanKuyk P.A."/>
            <person name="Wortman J."/>
            <person name="Dyer P.S."/>
            <person name="Grigoriev I.V."/>
        </authorList>
    </citation>
    <scope>NUCLEOTIDE SEQUENCE [LARGE SCALE GENOMIC DNA]</scope>
    <source>
        <strain evidence="3">CBS 516.65</strain>
    </source>
</reference>
<gene>
    <name evidence="2" type="ORF">ASPGLDRAFT_79222</name>
</gene>
<evidence type="ECO:0008006" key="4">
    <source>
        <dbReference type="Google" id="ProtNLM"/>
    </source>
</evidence>